<dbReference type="Pfam" id="PF04122">
    <property type="entry name" value="CW_binding_2"/>
    <property type="match status" value="3"/>
</dbReference>
<dbReference type="Gene3D" id="2.60.40.10">
    <property type="entry name" value="Immunoglobulins"/>
    <property type="match status" value="1"/>
</dbReference>
<keyword evidence="1" id="KW-0433">Leucine-rich repeat</keyword>
<name>A0AAU7GAU9_9MICO</name>
<keyword evidence="2" id="KW-0677">Repeat</keyword>
<dbReference type="InterPro" id="IPR015919">
    <property type="entry name" value="Cadherin-like_sf"/>
</dbReference>
<protein>
    <submittedName>
        <fullName evidence="3">Cell wall-binding repeat-containing protein</fullName>
    </submittedName>
</protein>
<dbReference type="GO" id="GO:0016020">
    <property type="term" value="C:membrane"/>
    <property type="evidence" value="ECO:0007669"/>
    <property type="project" value="InterPro"/>
</dbReference>
<dbReference type="InterPro" id="IPR013783">
    <property type="entry name" value="Ig-like_fold"/>
</dbReference>
<dbReference type="Gene3D" id="3.80.10.10">
    <property type="entry name" value="Ribonuclease Inhibitor"/>
    <property type="match status" value="1"/>
</dbReference>
<dbReference type="EMBL" id="CP157390">
    <property type="protein sequence ID" value="XBM48580.1"/>
    <property type="molecule type" value="Genomic_DNA"/>
</dbReference>
<dbReference type="InterPro" id="IPR025875">
    <property type="entry name" value="Leu-rich_rpt_4"/>
</dbReference>
<reference evidence="3" key="1">
    <citation type="submission" date="2024-05" db="EMBL/GenBank/DDBJ databases">
        <title>The Natural Products Discovery Center: Release of the First 8490 Sequenced Strains for Exploring Actinobacteria Biosynthetic Diversity.</title>
        <authorList>
            <person name="Kalkreuter E."/>
            <person name="Kautsar S.A."/>
            <person name="Yang D."/>
            <person name="Bader C.D."/>
            <person name="Teijaro C.N."/>
            <person name="Fluegel L."/>
            <person name="Davis C.M."/>
            <person name="Simpson J.R."/>
            <person name="Lauterbach L."/>
            <person name="Steele A.D."/>
            <person name="Gui C."/>
            <person name="Meng S."/>
            <person name="Li G."/>
            <person name="Viehrig K."/>
            <person name="Ye F."/>
            <person name="Su P."/>
            <person name="Kiefer A.F."/>
            <person name="Nichols A."/>
            <person name="Cepeda A.J."/>
            <person name="Yan W."/>
            <person name="Fan B."/>
            <person name="Jiang Y."/>
            <person name="Adhikari A."/>
            <person name="Zheng C.-J."/>
            <person name="Schuster L."/>
            <person name="Cowan T.M."/>
            <person name="Smanski M.J."/>
            <person name="Chevrette M.G."/>
            <person name="de Carvalho L.P.S."/>
            <person name="Shen B."/>
        </authorList>
    </citation>
    <scope>NUCLEOTIDE SEQUENCE</scope>
    <source>
        <strain evidence="3">NPDC080035</strain>
    </source>
</reference>
<sequence>MPFSRTRARSRTSERSRLWPARAGVSAGLAVLLSAGAIVAAAPATAATADLTVPDPQLRACINVTMLNAAADAPISQAQLAALPSNRTLSCGSYPGIASFEGLQYAPLRSLTFRDVTITDLSPLGAMSGLSTLNVQSYSTPDGALDLAPLAGAADTLAALNLNVSTNAGSTPTTELTGLGAFTNLTTLSLSNNQLSSVPGLSSLTKLTALYLAYNNFGNDIIAQLPSATFSILNVGANHINDFTGLPSATTLTLGAQRVVGTDVLLASADQDSFSANPSDRPVPFAGASVLRTAGAADTADIEFNTADLFSAADAGSAYWPSAALPAGFDTFAYYGWHLDKGSSGTGSAGESYTLYPTAVVNLADRGVTLPYDAAATVEPLAITYSVSDPSVPTFTPTGFAIQSGTLPEGISLDAKTGALAGTTTDTGTFSVKVAATDASGLTVAGTFTLTVDAPAVDWTRLAGADRYETAAAIAEHAHPQGAKTVYVATGMNFPDALSAGPVAAQEDAPIVLTRTSSLPAASLAAIQKLKPSTIVVVGGTGAVGKAVAEQLADLPSVTTVKRVGGIDRFETSRLLAQRGFGDGVDTAFVATGLDYPDALSASAPAGDQSAPILLVRGTSSAVDAATTAELTKLGVKTTYVVGGTGVVTQGVQNGLPGASRLAGADRYATNLAVAEKFYPTAKNIFVATGLDFPDALVGGVLAATDGGPLLLAKKTAWPNATLAYAQGLGFQHGYLFGGTGVLSDALTAMSDTF</sequence>
<organism evidence="3">
    <name type="scientific">Leifsonia sp. NPDC080035</name>
    <dbReference type="NCBI Taxonomy" id="3143936"/>
    <lineage>
        <taxon>Bacteria</taxon>
        <taxon>Bacillati</taxon>
        <taxon>Actinomycetota</taxon>
        <taxon>Actinomycetes</taxon>
        <taxon>Micrococcales</taxon>
        <taxon>Microbacteriaceae</taxon>
        <taxon>Leifsonia</taxon>
    </lineage>
</organism>
<dbReference type="InterPro" id="IPR051922">
    <property type="entry name" value="Bact_Sporulation_Assoc"/>
</dbReference>
<dbReference type="SUPFAM" id="SSF51735">
    <property type="entry name" value="NAD(P)-binding Rossmann-fold domains"/>
    <property type="match status" value="1"/>
</dbReference>
<dbReference type="Pfam" id="PF12799">
    <property type="entry name" value="LRR_4"/>
    <property type="match status" value="1"/>
</dbReference>
<dbReference type="RefSeq" id="WP_348788527.1">
    <property type="nucleotide sequence ID" value="NZ_CP157390.1"/>
</dbReference>
<proteinExistence type="predicted"/>
<dbReference type="GO" id="GO:0005975">
    <property type="term" value="P:carbohydrate metabolic process"/>
    <property type="evidence" value="ECO:0007669"/>
    <property type="project" value="UniProtKB-ARBA"/>
</dbReference>
<dbReference type="Gene3D" id="3.40.50.12090">
    <property type="match status" value="2"/>
</dbReference>
<dbReference type="InterPro" id="IPR001611">
    <property type="entry name" value="Leu-rich_rpt"/>
</dbReference>
<dbReference type="PANTHER" id="PTHR30032:SF8">
    <property type="entry name" value="GERMINATION-SPECIFIC N-ACETYLMURAMOYL-L-ALANINE AMIDASE"/>
    <property type="match status" value="1"/>
</dbReference>
<gene>
    <name evidence="3" type="ORF">AAME72_01685</name>
</gene>
<dbReference type="Pfam" id="PF05345">
    <property type="entry name" value="He_PIG"/>
    <property type="match status" value="1"/>
</dbReference>
<accession>A0AAU7GAU9</accession>
<dbReference type="InterPro" id="IPR032675">
    <property type="entry name" value="LRR_dom_sf"/>
</dbReference>
<dbReference type="AlphaFoldDB" id="A0AAU7GAU9"/>
<dbReference type="PROSITE" id="PS51450">
    <property type="entry name" value="LRR"/>
    <property type="match status" value="1"/>
</dbReference>
<evidence type="ECO:0000313" key="3">
    <source>
        <dbReference type="EMBL" id="XBM48580.1"/>
    </source>
</evidence>
<evidence type="ECO:0000256" key="2">
    <source>
        <dbReference type="ARBA" id="ARBA00022737"/>
    </source>
</evidence>
<dbReference type="SUPFAM" id="SSF52058">
    <property type="entry name" value="L domain-like"/>
    <property type="match status" value="1"/>
</dbReference>
<dbReference type="SUPFAM" id="SSF49313">
    <property type="entry name" value="Cadherin-like"/>
    <property type="match status" value="1"/>
</dbReference>
<evidence type="ECO:0000256" key="1">
    <source>
        <dbReference type="ARBA" id="ARBA00022614"/>
    </source>
</evidence>
<dbReference type="InterPro" id="IPR007253">
    <property type="entry name" value="Cell_wall-bd_2"/>
</dbReference>
<dbReference type="InterPro" id="IPR036291">
    <property type="entry name" value="NAD(P)-bd_dom_sf"/>
</dbReference>
<dbReference type="PANTHER" id="PTHR30032">
    <property type="entry name" value="N-ACETYLMURAMOYL-L-ALANINE AMIDASE-RELATED"/>
    <property type="match status" value="1"/>
</dbReference>
<dbReference type="GO" id="GO:0005509">
    <property type="term" value="F:calcium ion binding"/>
    <property type="evidence" value="ECO:0007669"/>
    <property type="project" value="InterPro"/>
</dbReference>